<proteinExistence type="predicted"/>
<gene>
    <name evidence="8" type="ORF">SADUNF_Sadunf04G0137600</name>
</gene>
<feature type="domain" description="EGF-like" evidence="7">
    <location>
        <begin position="534"/>
        <end position="574"/>
    </location>
</feature>
<evidence type="ECO:0000313" key="9">
    <source>
        <dbReference type="Proteomes" id="UP000657918"/>
    </source>
</evidence>
<dbReference type="PROSITE" id="PS00010">
    <property type="entry name" value="ASX_HYDROXYL"/>
    <property type="match status" value="2"/>
</dbReference>
<keyword evidence="4" id="KW-0325">Glycoprotein</keyword>
<dbReference type="CDD" id="cd00054">
    <property type="entry name" value="EGF_CA"/>
    <property type="match status" value="2"/>
</dbReference>
<dbReference type="InterPro" id="IPR000742">
    <property type="entry name" value="EGF"/>
</dbReference>
<name>A0A835MZI6_9ROSI</name>
<dbReference type="GO" id="GO:0005509">
    <property type="term" value="F:calcium ion binding"/>
    <property type="evidence" value="ECO:0007669"/>
    <property type="project" value="InterPro"/>
</dbReference>
<evidence type="ECO:0000256" key="1">
    <source>
        <dbReference type="ARBA" id="ARBA00022536"/>
    </source>
</evidence>
<dbReference type="InterPro" id="IPR018097">
    <property type="entry name" value="EGF_Ca-bd_CS"/>
</dbReference>
<keyword evidence="6" id="KW-0812">Transmembrane</keyword>
<organism evidence="8 9">
    <name type="scientific">Salix dunnii</name>
    <dbReference type="NCBI Taxonomy" id="1413687"/>
    <lineage>
        <taxon>Eukaryota</taxon>
        <taxon>Viridiplantae</taxon>
        <taxon>Streptophyta</taxon>
        <taxon>Embryophyta</taxon>
        <taxon>Tracheophyta</taxon>
        <taxon>Spermatophyta</taxon>
        <taxon>Magnoliopsida</taxon>
        <taxon>eudicotyledons</taxon>
        <taxon>Gunneridae</taxon>
        <taxon>Pentapetalae</taxon>
        <taxon>rosids</taxon>
        <taxon>fabids</taxon>
        <taxon>Malpighiales</taxon>
        <taxon>Salicaceae</taxon>
        <taxon>Saliceae</taxon>
        <taxon>Salix</taxon>
    </lineage>
</organism>
<evidence type="ECO:0000256" key="3">
    <source>
        <dbReference type="ARBA" id="ARBA00023157"/>
    </source>
</evidence>
<keyword evidence="2" id="KW-0677">Repeat</keyword>
<dbReference type="AlphaFoldDB" id="A0A835MZI6"/>
<dbReference type="SUPFAM" id="SSF57184">
    <property type="entry name" value="Growth factor receptor domain"/>
    <property type="match status" value="1"/>
</dbReference>
<keyword evidence="1 5" id="KW-0245">EGF-like domain</keyword>
<dbReference type="OrthoDB" id="4062651at2759"/>
<sequence>MLWLITTESSSQDVKPGCQKNVGISNDGGAELWFRSNMTAHSISLLEGTVTASIGTAYDYNDKPGNEILYFYQSMKLGPGPFTFSDTLNIFTAIGCDTAAEVTNEEFTHGTASLSLCTKYVNMILAQHFNHKNVSDFNPCGFAFLADTHSFHLSDWPLGRMADGKDTSDVAIEGVVKNETCEQAKANTSADACGINTNCTYSENGQGYRCICNEEFEGNPYLEQGCQNIDECNYPERYPCEGKCKNTIGRYKCHCPFGKYGNGEKGCHRLGGIIIISVAVGAAIFLLITCFLLYVICTKRRDNNVRKKKWGIGIKAIADVKPGCQKNVGISNDGGAELWFRSNMTAHSISLLEGTVTASIGTAYDYNDKPGNEILYFYQSMKLGPGPFTFSDTLNIFTAIGCDTAAEVTNEEFTHGTASLSLCTKYVNMILAQHFNHKNVLDFNPCGFAFLADTHSFHLSDWPLGRMADGKDTSDVAIEGVVKNETCEQAKANTSVDACGINTNCTYSENGQGYRCICNEEFEGNPYLEQGCQNIDECNYPERYPCEGKCKNTIGRYKCHCPFGKYGNGEKGCHRLGGIIIISVAIGAAIFLLITCFLLYVICTKRRDNNVRKKKWGIGIKAIADVKPGCQKNVGMLVFRIPLGLESLTVPWMSISF</sequence>
<dbReference type="PROSITE" id="PS50026">
    <property type="entry name" value="EGF_3"/>
    <property type="match status" value="2"/>
</dbReference>
<evidence type="ECO:0000256" key="2">
    <source>
        <dbReference type="ARBA" id="ARBA00022737"/>
    </source>
</evidence>
<accession>A0A835MZI6</accession>
<reference evidence="8 9" key="1">
    <citation type="submission" date="2020-10" db="EMBL/GenBank/DDBJ databases">
        <title>Plant Genome Project.</title>
        <authorList>
            <person name="Zhang R.-G."/>
        </authorList>
    </citation>
    <scope>NUCLEOTIDE SEQUENCE [LARGE SCALE GENOMIC DNA]</scope>
    <source>
        <strain evidence="8">FAFU-HL-1</strain>
        <tissue evidence="8">Leaf</tissue>
    </source>
</reference>
<dbReference type="InterPro" id="IPR009030">
    <property type="entry name" value="Growth_fac_rcpt_cys_sf"/>
</dbReference>
<comment type="caution">
    <text evidence="8">The sequence shown here is derived from an EMBL/GenBank/DDBJ whole genome shotgun (WGS) entry which is preliminary data.</text>
</comment>
<feature type="transmembrane region" description="Helical" evidence="6">
    <location>
        <begin position="270"/>
        <end position="297"/>
    </location>
</feature>
<keyword evidence="3" id="KW-1015">Disulfide bond</keyword>
<dbReference type="PANTHER" id="PTHR33491">
    <property type="entry name" value="OSJNBA0016N04.9 PROTEIN"/>
    <property type="match status" value="1"/>
</dbReference>
<protein>
    <recommendedName>
        <fullName evidence="7">EGF-like domain-containing protein</fullName>
    </recommendedName>
</protein>
<dbReference type="SMART" id="SM00181">
    <property type="entry name" value="EGF"/>
    <property type="match status" value="4"/>
</dbReference>
<dbReference type="PROSITE" id="PS01187">
    <property type="entry name" value="EGF_CA"/>
    <property type="match status" value="2"/>
</dbReference>
<dbReference type="Pfam" id="PF12661">
    <property type="entry name" value="hEGF"/>
    <property type="match status" value="2"/>
</dbReference>
<dbReference type="SMART" id="SM00179">
    <property type="entry name" value="EGF_CA"/>
    <property type="match status" value="2"/>
</dbReference>
<dbReference type="Gene3D" id="2.10.25.10">
    <property type="entry name" value="Laminin"/>
    <property type="match status" value="2"/>
</dbReference>
<evidence type="ECO:0000313" key="8">
    <source>
        <dbReference type="EMBL" id="KAF9684622.1"/>
    </source>
</evidence>
<keyword evidence="6" id="KW-1133">Transmembrane helix</keyword>
<evidence type="ECO:0000259" key="7">
    <source>
        <dbReference type="PROSITE" id="PS50026"/>
    </source>
</evidence>
<dbReference type="EMBL" id="JADGMS010000004">
    <property type="protein sequence ID" value="KAF9684622.1"/>
    <property type="molecule type" value="Genomic_DNA"/>
</dbReference>
<comment type="caution">
    <text evidence="5">Lacks conserved residue(s) required for the propagation of feature annotation.</text>
</comment>
<feature type="transmembrane region" description="Helical" evidence="6">
    <location>
        <begin position="576"/>
        <end position="602"/>
    </location>
</feature>
<dbReference type="InterPro" id="IPR000152">
    <property type="entry name" value="EGF-type_Asp/Asn_hydroxyl_site"/>
</dbReference>
<dbReference type="Proteomes" id="UP000657918">
    <property type="component" value="Chromosome 4"/>
</dbReference>
<evidence type="ECO:0000256" key="5">
    <source>
        <dbReference type="PROSITE-ProRule" id="PRU00076"/>
    </source>
</evidence>
<dbReference type="SUPFAM" id="SSF57196">
    <property type="entry name" value="EGF/Laminin"/>
    <property type="match status" value="1"/>
</dbReference>
<dbReference type="InterPro" id="IPR013032">
    <property type="entry name" value="EGF-like_CS"/>
</dbReference>
<keyword evidence="9" id="KW-1185">Reference proteome</keyword>
<dbReference type="InterPro" id="IPR001881">
    <property type="entry name" value="EGF-like_Ca-bd_dom"/>
</dbReference>
<evidence type="ECO:0000256" key="4">
    <source>
        <dbReference type="ARBA" id="ARBA00023180"/>
    </source>
</evidence>
<keyword evidence="6" id="KW-0472">Membrane</keyword>
<evidence type="ECO:0000256" key="6">
    <source>
        <dbReference type="SAM" id="Phobius"/>
    </source>
</evidence>
<feature type="domain" description="EGF-like" evidence="7">
    <location>
        <begin position="228"/>
        <end position="268"/>
    </location>
</feature>